<accession>A0A081AN98</accession>
<dbReference type="AlphaFoldDB" id="A0A081AN98"/>
<protein>
    <submittedName>
        <fullName evidence="1">Uncharacterized protein</fullName>
    </submittedName>
</protein>
<gene>
    <name evidence="1" type="ORF">F444_05126</name>
</gene>
<comment type="caution">
    <text evidence="1">The sequence shown here is derived from an EMBL/GenBank/DDBJ whole genome shotgun (WGS) entry which is preliminary data.</text>
</comment>
<dbReference type="EMBL" id="ANJA01000994">
    <property type="protein sequence ID" value="ETO80359.1"/>
    <property type="molecule type" value="Genomic_DNA"/>
</dbReference>
<name>A0A081AN98_PHYNI</name>
<organism evidence="1 2">
    <name type="scientific">Phytophthora nicotianae P1976</name>
    <dbReference type="NCBI Taxonomy" id="1317066"/>
    <lineage>
        <taxon>Eukaryota</taxon>
        <taxon>Sar</taxon>
        <taxon>Stramenopiles</taxon>
        <taxon>Oomycota</taxon>
        <taxon>Peronosporomycetes</taxon>
        <taxon>Peronosporales</taxon>
        <taxon>Peronosporaceae</taxon>
        <taxon>Phytophthora</taxon>
    </lineage>
</organism>
<sequence length="109" mass="12134">MLRALLDCWRDRLPALSKSFVDGANRQHSSGSCVGRECAHRQHNGSQHNSMSYFHGLTVRGVRLCGYHPYPRNLANVFLLEITREGSYASDADAKCKPLRESGFSGLPV</sequence>
<proteinExistence type="predicted"/>
<dbReference type="Proteomes" id="UP000028582">
    <property type="component" value="Unassembled WGS sequence"/>
</dbReference>
<evidence type="ECO:0000313" key="1">
    <source>
        <dbReference type="EMBL" id="ETO80359.1"/>
    </source>
</evidence>
<evidence type="ECO:0000313" key="2">
    <source>
        <dbReference type="Proteomes" id="UP000028582"/>
    </source>
</evidence>
<reference evidence="1 2" key="1">
    <citation type="submission" date="2013-11" db="EMBL/GenBank/DDBJ databases">
        <title>The Genome Sequence of Phytophthora parasitica P1976.</title>
        <authorList>
            <consortium name="The Broad Institute Genomics Platform"/>
            <person name="Russ C."/>
            <person name="Tyler B."/>
            <person name="Panabieres F."/>
            <person name="Shan W."/>
            <person name="Tripathy S."/>
            <person name="Grunwald N."/>
            <person name="Machado M."/>
            <person name="Johnson C.S."/>
            <person name="Walker B."/>
            <person name="Young S."/>
            <person name="Zeng Q."/>
            <person name="Gargeya S."/>
            <person name="Fitzgerald M."/>
            <person name="Haas B."/>
            <person name="Abouelleil A."/>
            <person name="Allen A.W."/>
            <person name="Alvarado L."/>
            <person name="Arachchi H.M."/>
            <person name="Berlin A.M."/>
            <person name="Chapman S.B."/>
            <person name="Gainer-Dewar J."/>
            <person name="Goldberg J."/>
            <person name="Griggs A."/>
            <person name="Gujja S."/>
            <person name="Hansen M."/>
            <person name="Howarth C."/>
            <person name="Imamovic A."/>
            <person name="Ireland A."/>
            <person name="Larimer J."/>
            <person name="McCowan C."/>
            <person name="Murphy C."/>
            <person name="Pearson M."/>
            <person name="Poon T.W."/>
            <person name="Priest M."/>
            <person name="Roberts A."/>
            <person name="Saif S."/>
            <person name="Shea T."/>
            <person name="Sisk P."/>
            <person name="Sykes S."/>
            <person name="Wortman J."/>
            <person name="Nusbaum C."/>
            <person name="Birren B."/>
        </authorList>
    </citation>
    <scope>NUCLEOTIDE SEQUENCE [LARGE SCALE GENOMIC DNA]</scope>
    <source>
        <strain evidence="1 2">P1976</strain>
    </source>
</reference>